<accession>A0ABP0FQN7</accession>
<organism evidence="2 3">
    <name type="scientific">Clavelina lepadiformis</name>
    <name type="common">Light-bulb sea squirt</name>
    <name type="synonym">Ascidia lepadiformis</name>
    <dbReference type="NCBI Taxonomy" id="159417"/>
    <lineage>
        <taxon>Eukaryota</taxon>
        <taxon>Metazoa</taxon>
        <taxon>Chordata</taxon>
        <taxon>Tunicata</taxon>
        <taxon>Ascidiacea</taxon>
        <taxon>Aplousobranchia</taxon>
        <taxon>Clavelinidae</taxon>
        <taxon>Clavelina</taxon>
    </lineage>
</organism>
<keyword evidence="3" id="KW-1185">Reference proteome</keyword>
<dbReference type="Proteomes" id="UP001642483">
    <property type="component" value="Unassembled WGS sequence"/>
</dbReference>
<feature type="compositionally biased region" description="Polar residues" evidence="1">
    <location>
        <begin position="13"/>
        <end position="22"/>
    </location>
</feature>
<name>A0ABP0FQN7_CLALP</name>
<comment type="caution">
    <text evidence="2">The sequence shown here is derived from an EMBL/GenBank/DDBJ whole genome shotgun (WGS) entry which is preliminary data.</text>
</comment>
<protein>
    <submittedName>
        <fullName evidence="2">Uncharacterized protein</fullName>
    </submittedName>
</protein>
<proteinExistence type="predicted"/>
<gene>
    <name evidence="2" type="ORF">CVLEPA_LOCUS11033</name>
</gene>
<evidence type="ECO:0000256" key="1">
    <source>
        <dbReference type="SAM" id="MobiDB-lite"/>
    </source>
</evidence>
<feature type="region of interest" description="Disordered" evidence="1">
    <location>
        <begin position="1"/>
        <end position="22"/>
    </location>
</feature>
<evidence type="ECO:0000313" key="2">
    <source>
        <dbReference type="EMBL" id="CAK8680790.1"/>
    </source>
</evidence>
<sequence length="101" mass="11277">MSLLRHFTRNESDASNTDNLEVEPTISSNVAAMSNVQIRESNVENSPMVLGGQPTIKYVINNHPAPQPVAAEGSGNASDRSKFYNFIKKCCHYKFMDKLWS</sequence>
<evidence type="ECO:0000313" key="3">
    <source>
        <dbReference type="Proteomes" id="UP001642483"/>
    </source>
</evidence>
<reference evidence="2 3" key="1">
    <citation type="submission" date="2024-02" db="EMBL/GenBank/DDBJ databases">
        <authorList>
            <person name="Daric V."/>
            <person name="Darras S."/>
        </authorList>
    </citation>
    <scope>NUCLEOTIDE SEQUENCE [LARGE SCALE GENOMIC DNA]</scope>
</reference>
<dbReference type="EMBL" id="CAWYQH010000079">
    <property type="protein sequence ID" value="CAK8680790.1"/>
    <property type="molecule type" value="Genomic_DNA"/>
</dbReference>